<dbReference type="Pfam" id="PF13391">
    <property type="entry name" value="HNH_2"/>
    <property type="match status" value="1"/>
</dbReference>
<dbReference type="Proteomes" id="UP000272004">
    <property type="component" value="Unassembled WGS sequence"/>
</dbReference>
<evidence type="ECO:0000313" key="3">
    <source>
        <dbReference type="EMBL" id="MBB3915578.1"/>
    </source>
</evidence>
<gene>
    <name evidence="4" type="ORF">EFB14_15750</name>
    <name evidence="3" type="ORF">GGQ65_002868</name>
</gene>
<dbReference type="InterPro" id="IPR003615">
    <property type="entry name" value="HNH_nuc"/>
</dbReference>
<dbReference type="GO" id="GO:0004519">
    <property type="term" value="F:endonuclease activity"/>
    <property type="evidence" value="ECO:0007669"/>
    <property type="project" value="UniProtKB-KW"/>
</dbReference>
<dbReference type="AlphaFoldDB" id="A0A7W6B4R4"/>
<evidence type="ECO:0000313" key="5">
    <source>
        <dbReference type="Proteomes" id="UP000272004"/>
    </source>
</evidence>
<dbReference type="RefSeq" id="WP_164737538.1">
    <property type="nucleotide sequence ID" value="NZ_JACIDG010000006.1"/>
</dbReference>
<keyword evidence="5" id="KW-1185">Reference proteome</keyword>
<accession>A0A7W6B4R4</accession>
<evidence type="ECO:0000313" key="6">
    <source>
        <dbReference type="Proteomes" id="UP000545490"/>
    </source>
</evidence>
<dbReference type="Proteomes" id="UP000545490">
    <property type="component" value="Unassembled WGS sequence"/>
</dbReference>
<dbReference type="CDD" id="cd00085">
    <property type="entry name" value="HNHc"/>
    <property type="match status" value="1"/>
</dbReference>
<dbReference type="Gene3D" id="2.40.330.10">
    <property type="entry name" value="DNA-binding pseudobarrel domain"/>
    <property type="match status" value="1"/>
</dbReference>
<proteinExistence type="predicted"/>
<sequence>MHDFDRPLFKRLAKNDTGAARGKQAGVVIPISLDPFFPTLATPSAVNPAPSIRLNAVLFDGTSQVGLVNTRYQYQSWGGTRLEPRLTDNLGPIRGIAARDDFLVIERSLTDPLFYRLTLHRAGTPGYAAMLAAAGARRWGAVDARDTPVKETEILNSEQDQETRELSPLELFDNDAALTETRVMRIARSKAFSKRVLPIYDFRCAVCGTGHAGEKVWEAEAAHIVPRGVKGADDARNGLALCRSHHWAFDQGLFGVLPDRKITVHPSAAADVRNAHLVAFDGQKLREPNNPALRPDAEALAWHLGNVVNS</sequence>
<dbReference type="SUPFAM" id="SSF101936">
    <property type="entry name" value="DNA-binding pseudobarrel domain"/>
    <property type="match status" value="1"/>
</dbReference>
<keyword evidence="3" id="KW-0255">Endonuclease</keyword>
<keyword evidence="3" id="KW-0540">Nuclease</keyword>
<dbReference type="Pfam" id="PF09217">
    <property type="entry name" value="EcoRII-N"/>
    <property type="match status" value="1"/>
</dbReference>
<reference evidence="4 5" key="1">
    <citation type="submission" date="2018-11" db="EMBL/GenBank/DDBJ databases">
        <authorList>
            <person name="Huo Y."/>
        </authorList>
    </citation>
    <scope>NUCLEOTIDE SEQUENCE [LARGE SCALE GENOMIC DNA]</scope>
    <source>
        <strain evidence="4 5">CCBAU 33202</strain>
    </source>
</reference>
<dbReference type="EMBL" id="JACIDG010000006">
    <property type="protein sequence ID" value="MBB3915578.1"/>
    <property type="molecule type" value="Genomic_DNA"/>
</dbReference>
<comment type="caution">
    <text evidence="3">The sequence shown here is derived from an EMBL/GenBank/DDBJ whole genome shotgun (WGS) entry which is preliminary data.</text>
</comment>
<keyword evidence="3" id="KW-0378">Hydrolase</keyword>
<dbReference type="InterPro" id="IPR023372">
    <property type="entry name" value="Rest_endonuc_II_EcoRII_N"/>
</dbReference>
<evidence type="ECO:0000313" key="4">
    <source>
        <dbReference type="EMBL" id="RUM11841.1"/>
    </source>
</evidence>
<name>A0A7W6B4R4_9HYPH</name>
<organism evidence="3 6">
    <name type="scientific">Rhizobium fabae</name>
    <dbReference type="NCBI Taxonomy" id="573179"/>
    <lineage>
        <taxon>Bacteria</taxon>
        <taxon>Pseudomonadati</taxon>
        <taxon>Pseudomonadota</taxon>
        <taxon>Alphaproteobacteria</taxon>
        <taxon>Hyphomicrobiales</taxon>
        <taxon>Rhizobiaceae</taxon>
        <taxon>Rhizobium/Agrobacterium group</taxon>
        <taxon>Rhizobium</taxon>
    </lineage>
</organism>
<dbReference type="InterPro" id="IPR015300">
    <property type="entry name" value="DNA-bd_pseudobarrel_sf"/>
</dbReference>
<dbReference type="EMBL" id="RJJU01000008">
    <property type="protein sequence ID" value="RUM11841.1"/>
    <property type="molecule type" value="Genomic_DNA"/>
</dbReference>
<dbReference type="Gene3D" id="1.10.30.50">
    <property type="match status" value="1"/>
</dbReference>
<evidence type="ECO:0000259" key="2">
    <source>
        <dbReference type="Pfam" id="PF13391"/>
    </source>
</evidence>
<evidence type="ECO:0000259" key="1">
    <source>
        <dbReference type="Pfam" id="PF09217"/>
    </source>
</evidence>
<reference evidence="3 6" key="2">
    <citation type="submission" date="2020-08" db="EMBL/GenBank/DDBJ databases">
        <title>Genomic Encyclopedia of Type Strains, Phase IV (KMG-IV): sequencing the most valuable type-strain genomes for metagenomic binning, comparative biology and taxonomic classification.</title>
        <authorList>
            <person name="Goeker M."/>
        </authorList>
    </citation>
    <scope>NUCLEOTIDE SEQUENCE [LARGE SCALE GENOMIC DNA]</scope>
    <source>
        <strain evidence="3 6">DSM 19331</strain>
    </source>
</reference>
<feature type="domain" description="HNH nuclease" evidence="2">
    <location>
        <begin position="204"/>
        <end position="256"/>
    </location>
</feature>
<protein>
    <submittedName>
        <fullName evidence="3 4">Restriction endonuclease</fullName>
    </submittedName>
</protein>
<feature type="domain" description="Restriction endonuclease type II EcoRII N-terminal" evidence="1">
    <location>
        <begin position="9"/>
        <end position="88"/>
    </location>
</feature>